<comment type="subunit">
    <text evidence="3">Homotetramer.</text>
</comment>
<evidence type="ECO:0000259" key="12">
    <source>
        <dbReference type="Pfam" id="PF00171"/>
    </source>
</evidence>
<feature type="active site" evidence="9">
    <location>
        <position position="1138"/>
    </location>
</feature>
<feature type="region of interest" description="Disordered" evidence="11">
    <location>
        <begin position="367"/>
        <end position="394"/>
    </location>
</feature>
<evidence type="ECO:0000256" key="9">
    <source>
        <dbReference type="PROSITE-ProRule" id="PRU10007"/>
    </source>
</evidence>
<comment type="pathway">
    <text evidence="1">Cofactor metabolism; retinol metabolism.</text>
</comment>
<dbReference type="GO" id="GO:0001758">
    <property type="term" value="F:retinal dehydrogenase (NAD+) activity"/>
    <property type="evidence" value="ECO:0007669"/>
    <property type="project" value="UniProtKB-EC"/>
</dbReference>
<evidence type="ECO:0000256" key="6">
    <source>
        <dbReference type="ARBA" id="ARBA00023098"/>
    </source>
</evidence>
<dbReference type="CDD" id="cd07141">
    <property type="entry name" value="ALDH_F1AB_F2_RALDH1"/>
    <property type="match status" value="1"/>
</dbReference>
<feature type="compositionally biased region" description="Polar residues" evidence="11">
    <location>
        <begin position="130"/>
        <end position="145"/>
    </location>
</feature>
<name>A0A835NJL4_9PASS</name>
<evidence type="ECO:0000256" key="4">
    <source>
        <dbReference type="ARBA" id="ARBA00023002"/>
    </source>
</evidence>
<dbReference type="Pfam" id="PF00171">
    <property type="entry name" value="Aldedh"/>
    <property type="match status" value="1"/>
</dbReference>
<feature type="domain" description="Aldehyde dehydrogenase" evidence="12">
    <location>
        <begin position="898"/>
        <end position="1361"/>
    </location>
</feature>
<feature type="region of interest" description="Disordered" evidence="11">
    <location>
        <begin position="216"/>
        <end position="277"/>
    </location>
</feature>
<evidence type="ECO:0000256" key="5">
    <source>
        <dbReference type="ARBA" id="ARBA00023027"/>
    </source>
</evidence>
<feature type="compositionally biased region" description="Low complexity" evidence="11">
    <location>
        <begin position="89"/>
        <end position="104"/>
    </location>
</feature>
<dbReference type="FunFam" id="3.40.605.10:FF:000050">
    <property type="entry name" value="Aldehyde dehydrogenase, mitochondrial"/>
    <property type="match status" value="1"/>
</dbReference>
<dbReference type="PROSITE" id="PS00070">
    <property type="entry name" value="ALDEHYDE_DEHYDR_CYS"/>
    <property type="match status" value="1"/>
</dbReference>
<dbReference type="FunFam" id="3.40.309.10:FF:000001">
    <property type="entry name" value="Mitochondrial aldehyde dehydrogenase 2"/>
    <property type="match status" value="1"/>
</dbReference>
<organism evidence="13">
    <name type="scientific">Lamprotornis superbus</name>
    <dbReference type="NCBI Taxonomy" id="245042"/>
    <lineage>
        <taxon>Eukaryota</taxon>
        <taxon>Metazoa</taxon>
        <taxon>Chordata</taxon>
        <taxon>Craniata</taxon>
        <taxon>Vertebrata</taxon>
        <taxon>Euteleostomi</taxon>
        <taxon>Archelosauria</taxon>
        <taxon>Archosauria</taxon>
        <taxon>Dinosauria</taxon>
        <taxon>Saurischia</taxon>
        <taxon>Theropoda</taxon>
        <taxon>Coelurosauria</taxon>
        <taxon>Aves</taxon>
        <taxon>Neognathae</taxon>
        <taxon>Neoaves</taxon>
        <taxon>Telluraves</taxon>
        <taxon>Australaves</taxon>
        <taxon>Passeriformes</taxon>
        <taxon>Sturnidae</taxon>
        <taxon>Lamprotornis</taxon>
    </lineage>
</organism>
<evidence type="ECO:0000256" key="2">
    <source>
        <dbReference type="ARBA" id="ARBA00009986"/>
    </source>
</evidence>
<reference evidence="13" key="1">
    <citation type="submission" date="2020-10" db="EMBL/GenBank/DDBJ databases">
        <title>Feather gene expression reveals the developmental basis of iridescence in African starlings.</title>
        <authorList>
            <person name="Rubenstein D.R."/>
        </authorList>
    </citation>
    <scope>NUCLEOTIDE SEQUENCE</scope>
    <source>
        <strain evidence="13">SS15</strain>
        <tissue evidence="13">Liver</tissue>
    </source>
</reference>
<dbReference type="Gene3D" id="3.40.309.10">
    <property type="entry name" value="Aldehyde Dehydrogenase, Chain A, domain 2"/>
    <property type="match status" value="1"/>
</dbReference>
<feature type="region of interest" description="Disordered" evidence="11">
    <location>
        <begin position="845"/>
        <end position="874"/>
    </location>
</feature>
<dbReference type="Proteomes" id="UP000618051">
    <property type="component" value="Unassembled WGS sequence"/>
</dbReference>
<evidence type="ECO:0000313" key="14">
    <source>
        <dbReference type="EMBL" id="KAI1239713.1"/>
    </source>
</evidence>
<feature type="region of interest" description="Disordered" evidence="11">
    <location>
        <begin position="177"/>
        <end position="203"/>
    </location>
</feature>
<dbReference type="InterPro" id="IPR029510">
    <property type="entry name" value="Ald_DH_CS_GLU"/>
</dbReference>
<accession>A0A835NJL4</accession>
<evidence type="ECO:0000256" key="11">
    <source>
        <dbReference type="SAM" id="MobiDB-lite"/>
    </source>
</evidence>
<feature type="region of interest" description="Disordered" evidence="11">
    <location>
        <begin position="1"/>
        <end position="20"/>
    </location>
</feature>
<keyword evidence="15" id="KW-1185">Reference proteome</keyword>
<dbReference type="FunFam" id="3.40.605.10:FF:000026">
    <property type="entry name" value="Aldehyde dehydrogenase, putative"/>
    <property type="match status" value="1"/>
</dbReference>
<dbReference type="InterPro" id="IPR016160">
    <property type="entry name" value="Ald_DH_CS_CYS"/>
</dbReference>
<dbReference type="GO" id="GO:0006629">
    <property type="term" value="P:lipid metabolic process"/>
    <property type="evidence" value="ECO:0007669"/>
    <property type="project" value="UniProtKB-KW"/>
</dbReference>
<proteinExistence type="inferred from homology"/>
<dbReference type="SUPFAM" id="SSF53720">
    <property type="entry name" value="ALDH-like"/>
    <property type="match status" value="1"/>
</dbReference>
<dbReference type="InterPro" id="IPR016162">
    <property type="entry name" value="Ald_DH_N"/>
</dbReference>
<dbReference type="EMBL" id="JADDUC010000177">
    <property type="protein sequence ID" value="KAG0116303.1"/>
    <property type="molecule type" value="Genomic_DNA"/>
</dbReference>
<comment type="similarity">
    <text evidence="2 10">Belongs to the aldehyde dehydrogenase family.</text>
</comment>
<comment type="caution">
    <text evidence="13">The sequence shown here is derived from an EMBL/GenBank/DDBJ whole genome shotgun (WGS) entry which is preliminary data.</text>
</comment>
<keyword evidence="6" id="KW-0443">Lipid metabolism</keyword>
<evidence type="ECO:0000313" key="15">
    <source>
        <dbReference type="Proteomes" id="UP000618051"/>
    </source>
</evidence>
<evidence type="ECO:0000256" key="7">
    <source>
        <dbReference type="ARBA" id="ARBA00039134"/>
    </source>
</evidence>
<evidence type="ECO:0000256" key="1">
    <source>
        <dbReference type="ARBA" id="ARBA00004891"/>
    </source>
</evidence>
<feature type="region of interest" description="Disordered" evidence="11">
    <location>
        <begin position="43"/>
        <end position="145"/>
    </location>
</feature>
<evidence type="ECO:0000256" key="8">
    <source>
        <dbReference type="ARBA" id="ARBA00051505"/>
    </source>
</evidence>
<dbReference type="InterPro" id="IPR016163">
    <property type="entry name" value="Ald_DH_C"/>
</dbReference>
<reference evidence="14 15" key="2">
    <citation type="journal article" date="2021" name="J. Hered.">
        <title>Feather Gene Expression Elucidates the Developmental Basis of Plumage Iridescence in African Starlings.</title>
        <authorList>
            <person name="Rubenstein D.R."/>
            <person name="Corvelo A."/>
            <person name="MacManes M.D."/>
            <person name="Maia R."/>
            <person name="Narzisi G."/>
            <person name="Rousaki A."/>
            <person name="Vandenabeele P."/>
            <person name="Shawkey M.D."/>
            <person name="Solomon J."/>
        </authorList>
    </citation>
    <scope>NUCLEOTIDE SEQUENCE [LARGE SCALE GENOMIC DNA]</scope>
    <source>
        <strain evidence="14">SS15</strain>
    </source>
</reference>
<gene>
    <name evidence="14" type="ORF">IHE44_0011140</name>
    <name evidence="13" type="ORF">IHE44_004234</name>
</gene>
<sequence>MKNDPDMSQGEYDSDMELSSGVEHRVRELVLWEEDITFCPGNRALSPVMEEEEPQPCFPKGPSSLSPMGTAVAAEVAPALPRASPAPQNPTGAEAAAATPTRAGGQEDPPEPLAAQQDEKALETPVPSEELSSLGTQNPRSVPYNTGDCSPASLCKDQGSSGQLQIRGCSRGFGLLGEDSTGAHPQSTHWQQQHGCPGSNRLGHQHRESVWARATNTERVSGPGPPTPRECLGQATNTERVSGPGPPTPRECLGQATNTERVSGPGPPTPRDNSSVQSNNISRWIKIWYQCNSRFSTLKITSLHYDLSWLMSHMVTGLLNWRQAHVSTFGVMSQEGIVVTGLSQTDEAWVQNVDLSGWQVPKDSVQIDPETKPQTTTQPTVLLPGSVTDDSEDVQEHPSCVIESVVVEDTPEEDKFTTSGVCSAAHHKATELEECATKEVPYIPYSLATLHIIKIAKDMQQMKNRHLKIIRKLDDIRKEKQEETITTIKKYYSEKMRCVKSQLEAYQELMNKSNIDLQDTVKVLRERNRQLIQEKEDILYQMKQRTENWREEKELHNISLHVERLQDLMNFRIKILQQKTEKAEEENSDVSEVLVLKTEQVANEEEKTDWSVEKRYLCQAHSILQEIQESLQKREGEVTELLQSERRFNKAMKPQTTVLMFLKSLIKMVHTIYCDVPAAQQCIHQFIRKNEDERADLEEVFNNAQADILSYEIFCGNELMDDTRTHLPAKLFRSIGNAKSDLEYVETEKSVFDCIQTGEIPSWIKRDCLYVAWSVYYCHLRENMMQVMRIKHAPILILAPGERRPLAQKLGSFGQSLLLGLENKVLITDLRAECAVEVNYNISKKSSPDSEGTSSNFSTENMKKQGSDGNPAPAMPALPEPLKDLKIKYTKIFINNEWHDSISGKKFEVFNPATEEKICEVEEGDKADVDEAVKAARKAFELGSTWRTMDASERGRLLNKLADLVERDRLILATMETIDGGKLFSTAYLMDLGACIKTLRYCAGWADKIHGRTVPMDGNFFTFTRHEPIGVCGQIIPWNFPLVMFIWKIAPALCCGNTVVVKPAEQTPLSALYMGSLIKEAGFPPGVVNIVPGFGPTAGAAISHHMDIDKVAFTGSTEVGKLIKEAAGKSNLKRVTLELGGKSPNIIFADADLDAAVEFAHIGLFYHQGQCCIAGSRIFVEEPIYDEFVRRSIERAKKYTLGDPLKPGVQQGPQIDKEQFKKILELIESGKKEGAKLECGGGPWGDKGYFIQPTVFSNVTDDMRIAKEEIFGPVQQIMKFKTVDEVIKRANNTTYGLAAAVFTKDIDKALTFAAALQAGTVWVNCYSALSAQCPFGGFKMSGNGREMGEYGLHEYTEVKTVTIKIPQKNS</sequence>
<dbReference type="Gene3D" id="3.40.605.10">
    <property type="entry name" value="Aldehyde Dehydrogenase, Chain A, domain 1"/>
    <property type="match status" value="1"/>
</dbReference>
<protein>
    <recommendedName>
        <fullName evidence="7">retinal dehydrogenase</fullName>
        <ecNumber evidence="7">1.2.1.36</ecNumber>
    </recommendedName>
</protein>
<dbReference type="OrthoDB" id="310895at2759"/>
<keyword evidence="4 10" id="KW-0560">Oxidoreductase</keyword>
<feature type="compositionally biased region" description="Polar residues" evidence="11">
    <location>
        <begin position="183"/>
        <end position="194"/>
    </location>
</feature>
<evidence type="ECO:0000313" key="13">
    <source>
        <dbReference type="EMBL" id="KAG0116303.1"/>
    </source>
</evidence>
<keyword evidence="5" id="KW-0520">NAD</keyword>
<comment type="catalytic activity">
    <reaction evidence="8">
        <text>all-trans-retinal + NAD(+) + H2O = all-trans-retinoate + NADH + 2 H(+)</text>
        <dbReference type="Rhea" id="RHEA:42080"/>
        <dbReference type="ChEBI" id="CHEBI:15377"/>
        <dbReference type="ChEBI" id="CHEBI:15378"/>
        <dbReference type="ChEBI" id="CHEBI:17898"/>
        <dbReference type="ChEBI" id="CHEBI:35291"/>
        <dbReference type="ChEBI" id="CHEBI:57540"/>
        <dbReference type="ChEBI" id="CHEBI:57945"/>
        <dbReference type="EC" id="1.2.1.36"/>
    </reaction>
    <physiologicalReaction direction="left-to-right" evidence="8">
        <dbReference type="Rhea" id="RHEA:42081"/>
    </physiologicalReaction>
</comment>
<dbReference type="InterPro" id="IPR015590">
    <property type="entry name" value="Aldehyde_DH_dom"/>
</dbReference>
<evidence type="ECO:0000256" key="3">
    <source>
        <dbReference type="ARBA" id="ARBA00011881"/>
    </source>
</evidence>
<dbReference type="InterPro" id="IPR016161">
    <property type="entry name" value="Ald_DH/histidinol_DH"/>
</dbReference>
<dbReference type="PROSITE" id="PS00687">
    <property type="entry name" value="ALDEHYDE_DEHYDR_GLU"/>
    <property type="match status" value="1"/>
</dbReference>
<dbReference type="PANTHER" id="PTHR11699">
    <property type="entry name" value="ALDEHYDE DEHYDROGENASE-RELATED"/>
    <property type="match status" value="1"/>
</dbReference>
<evidence type="ECO:0000256" key="10">
    <source>
        <dbReference type="RuleBase" id="RU003345"/>
    </source>
</evidence>
<dbReference type="EC" id="1.2.1.36" evidence="7"/>
<reference evidence="14" key="3">
    <citation type="submission" date="2022-01" db="EMBL/GenBank/DDBJ databases">
        <authorList>
            <person name="Rubenstein D.R."/>
        </authorList>
    </citation>
    <scope>NUCLEOTIDE SEQUENCE</scope>
    <source>
        <strain evidence="14">SS15</strain>
        <tissue evidence="14">Liver</tissue>
    </source>
</reference>
<dbReference type="EMBL" id="JADDUC020000004">
    <property type="protein sequence ID" value="KAI1239713.1"/>
    <property type="molecule type" value="Genomic_DNA"/>
</dbReference>
<feature type="compositionally biased region" description="Polar residues" evidence="11">
    <location>
        <begin position="845"/>
        <end position="860"/>
    </location>
</feature>